<evidence type="ECO:0008006" key="3">
    <source>
        <dbReference type="Google" id="ProtNLM"/>
    </source>
</evidence>
<evidence type="ECO:0000313" key="1">
    <source>
        <dbReference type="EMBL" id="KQL43630.1"/>
    </source>
</evidence>
<name>A0ABR5MZT8_BRECH</name>
<proteinExistence type="predicted"/>
<accession>A0ABR5MZT8</accession>
<sequence>MDTLKFSNWPFNKGEQVSIHWFRSPYRKGNGEWVFDVVFRRTNGAIDQTATIPWGALPWLRFGQYVIDGKPMKSMGRGKIERLFLKQVQNGQVIPARMAFGKELYKLFFKENYEELCWVLQHEDKDVVVPCIEIIRAFLTPSRFLANAILHPTGLDSLILDTDDTNGDYYINLSKAIPKSYINRGLIAHLVWLYNDRLARKAWNQVYQSFFRNAMQTNPLNPVSQLSTNNKVSVHVPLQGNSNWVGRVIENDRTILVLNILDATGLVPPYRSITVEHEGVVIRSASSQNVGSRVVKRSKTGDAHELDESLLPSFDAQVHPQIDVQATRLRFDFKPSVTINETIEANSLSLSKEEKNDGDTSNNLVTTIESVSGGKRKSVDFRPLQVEYDLKNTGLEDFVEAIKELQNLMPEALIDLQIGDLPGDKGISFVTESTRRKYANVLIRAANSGEVLIIEIGRPDQYSISTLMVSPKGLEEFFADMRKEATDYLLNILIQNNGSWNRDYLKNDHDYDCSFLKHMSQDTPLRWAAKIKGRLI</sequence>
<reference evidence="1 2" key="1">
    <citation type="submission" date="2015-09" db="EMBL/GenBank/DDBJ databases">
        <title>Genome sequencing project for genomic taxonomy and phylogenomics of Bacillus-like bacteria.</title>
        <authorList>
            <person name="Liu B."/>
            <person name="Wang J."/>
            <person name="Zhu Y."/>
            <person name="Liu G."/>
            <person name="Chen Q."/>
            <person name="Chen Z."/>
            <person name="Lan J."/>
            <person name="Che J."/>
            <person name="Ge C."/>
            <person name="Shi H."/>
            <person name="Pan Z."/>
            <person name="Liu X."/>
        </authorList>
    </citation>
    <scope>NUCLEOTIDE SEQUENCE [LARGE SCALE GENOMIC DNA]</scope>
    <source>
        <strain evidence="1 2">DSM 8552</strain>
    </source>
</reference>
<gene>
    <name evidence="1" type="ORF">AN963_29915</name>
</gene>
<comment type="caution">
    <text evidence="1">The sequence shown here is derived from an EMBL/GenBank/DDBJ whole genome shotgun (WGS) entry which is preliminary data.</text>
</comment>
<evidence type="ECO:0000313" key="2">
    <source>
        <dbReference type="Proteomes" id="UP000051063"/>
    </source>
</evidence>
<organism evidence="1 2">
    <name type="scientific">Brevibacillus choshinensis</name>
    <dbReference type="NCBI Taxonomy" id="54911"/>
    <lineage>
        <taxon>Bacteria</taxon>
        <taxon>Bacillati</taxon>
        <taxon>Bacillota</taxon>
        <taxon>Bacilli</taxon>
        <taxon>Bacillales</taxon>
        <taxon>Paenibacillaceae</taxon>
        <taxon>Brevibacillus</taxon>
    </lineage>
</organism>
<keyword evidence="2" id="KW-1185">Reference proteome</keyword>
<dbReference type="EMBL" id="LJJB01000015">
    <property type="protein sequence ID" value="KQL43630.1"/>
    <property type="molecule type" value="Genomic_DNA"/>
</dbReference>
<dbReference type="Proteomes" id="UP000051063">
    <property type="component" value="Unassembled WGS sequence"/>
</dbReference>
<dbReference type="RefSeq" id="WP_055748171.1">
    <property type="nucleotide sequence ID" value="NZ_LJJB01000015.1"/>
</dbReference>
<protein>
    <recommendedName>
        <fullName evidence="3">TnsE C-terminal domain-containing protein</fullName>
    </recommendedName>
</protein>